<feature type="coiled-coil region" evidence="1">
    <location>
        <begin position="114"/>
        <end position="141"/>
    </location>
</feature>
<evidence type="ECO:0000256" key="1">
    <source>
        <dbReference type="SAM" id="Coils"/>
    </source>
</evidence>
<protein>
    <submittedName>
        <fullName evidence="2">Putative CII phage-related protein</fullName>
    </submittedName>
</protein>
<name>A0A0S4XMX4_9BACT</name>
<dbReference type="EMBL" id="FAXN01000023">
    <property type="protein sequence ID" value="CUV65320.1"/>
    <property type="molecule type" value="Genomic_DNA"/>
</dbReference>
<organism evidence="2">
    <name type="scientific">Sulfurovum sp. enrichment culture clone C5</name>
    <dbReference type="NCBI Taxonomy" id="497650"/>
    <lineage>
        <taxon>Bacteria</taxon>
        <taxon>Pseudomonadati</taxon>
        <taxon>Campylobacterota</taxon>
        <taxon>Epsilonproteobacteria</taxon>
        <taxon>Campylobacterales</taxon>
        <taxon>Sulfurovaceae</taxon>
        <taxon>Sulfurovum</taxon>
        <taxon>environmental samples</taxon>
    </lineage>
</organism>
<proteinExistence type="predicted"/>
<dbReference type="NCBIfam" id="NF033832">
    <property type="entry name" value="sce7726_fam"/>
    <property type="match status" value="1"/>
</dbReference>
<dbReference type="AlphaFoldDB" id="A0A0S4XMX4"/>
<keyword evidence="1" id="KW-0175">Coiled coil</keyword>
<reference evidence="2" key="1">
    <citation type="submission" date="2015-11" db="EMBL/GenBank/DDBJ databases">
        <authorList>
            <person name="Zhang Y."/>
            <person name="Guo Z."/>
        </authorList>
    </citation>
    <scope>NUCLEOTIDE SEQUENCE</scope>
    <source>
        <strain evidence="2">BN30871</strain>
    </source>
</reference>
<gene>
    <name evidence="2" type="ORF">BN3087_240059</name>
</gene>
<evidence type="ECO:0000313" key="2">
    <source>
        <dbReference type="EMBL" id="CUV65320.1"/>
    </source>
</evidence>
<sequence length="299" mass="34676">MKENATALSYLFTPTVLKEMYENKSSNKLINVFRESNIQNLLYENTTLKELFENAYKQLLKTYRNEYVFKNAIAKKILLGRHSINSSTLFTEFRVETSKADVVIFNGTTHVYEIKTELDTIERLENQIANYKKVFEFVNVVTVESKVKTIEKIIDEDVGILVLTEQYTLNTIRKAKSNLAKLDKASLFNLLRKNEYLKIIKKQFGYIPDVPNTKIYTACLQLFVTLSINEIHKIVLQTLKNRVSYKNLVSNIKQFPDSLKVAILEANLNLEEQKEFLKLLNTKVNNIFSQRGKYVSSIS</sequence>
<dbReference type="InterPro" id="IPR047729">
    <property type="entry name" value="Sce7726-like"/>
</dbReference>
<accession>A0A0S4XMX4</accession>